<name>A0A9E2S962_9BACT</name>
<organism evidence="3 4">
    <name type="scientific">Pinibacter aurantiacus</name>
    <dbReference type="NCBI Taxonomy" id="2851599"/>
    <lineage>
        <taxon>Bacteria</taxon>
        <taxon>Pseudomonadati</taxon>
        <taxon>Bacteroidota</taxon>
        <taxon>Chitinophagia</taxon>
        <taxon>Chitinophagales</taxon>
        <taxon>Chitinophagaceae</taxon>
        <taxon>Pinibacter</taxon>
    </lineage>
</organism>
<keyword evidence="1" id="KW-1133">Transmembrane helix</keyword>
<feature type="transmembrane region" description="Helical" evidence="1">
    <location>
        <begin position="12"/>
        <end position="34"/>
    </location>
</feature>
<dbReference type="InterPro" id="IPR052894">
    <property type="entry name" value="AsmA-related"/>
</dbReference>
<evidence type="ECO:0000313" key="3">
    <source>
        <dbReference type="EMBL" id="MBV4356225.1"/>
    </source>
</evidence>
<reference evidence="3" key="1">
    <citation type="submission" date="2021-06" db="EMBL/GenBank/DDBJ databases">
        <authorList>
            <person name="Huq M.A."/>
        </authorList>
    </citation>
    <scope>NUCLEOTIDE SEQUENCE</scope>
    <source>
        <strain evidence="3">MAH-26</strain>
    </source>
</reference>
<dbReference type="Proteomes" id="UP000812270">
    <property type="component" value="Unassembled WGS sequence"/>
</dbReference>
<dbReference type="GO" id="GO:0090313">
    <property type="term" value="P:regulation of protein targeting to membrane"/>
    <property type="evidence" value="ECO:0007669"/>
    <property type="project" value="TreeGrafter"/>
</dbReference>
<feature type="domain" description="AsmA" evidence="2">
    <location>
        <begin position="10"/>
        <end position="179"/>
    </location>
</feature>
<dbReference type="PANTHER" id="PTHR30441:SF8">
    <property type="entry name" value="DUF748 DOMAIN-CONTAINING PROTEIN"/>
    <property type="match status" value="1"/>
</dbReference>
<dbReference type="EMBL" id="JAHSPG010000002">
    <property type="protein sequence ID" value="MBV4356225.1"/>
    <property type="molecule type" value="Genomic_DNA"/>
</dbReference>
<proteinExistence type="predicted"/>
<dbReference type="PANTHER" id="PTHR30441">
    <property type="entry name" value="DUF748 DOMAIN-CONTAINING PROTEIN"/>
    <property type="match status" value="1"/>
</dbReference>
<protein>
    <submittedName>
        <fullName evidence="3">AsmA family protein</fullName>
    </submittedName>
</protein>
<evidence type="ECO:0000256" key="1">
    <source>
        <dbReference type="SAM" id="Phobius"/>
    </source>
</evidence>
<keyword evidence="4" id="KW-1185">Reference proteome</keyword>
<gene>
    <name evidence="3" type="ORF">KTO63_03630</name>
</gene>
<dbReference type="AlphaFoldDB" id="A0A9E2S962"/>
<keyword evidence="1" id="KW-0812">Transmembrane</keyword>
<comment type="caution">
    <text evidence="3">The sequence shown here is derived from an EMBL/GenBank/DDBJ whole genome shotgun (WGS) entry which is preliminary data.</text>
</comment>
<accession>A0A9E2S962</accession>
<keyword evidence="1" id="KW-0472">Membrane</keyword>
<dbReference type="GO" id="GO:0005886">
    <property type="term" value="C:plasma membrane"/>
    <property type="evidence" value="ECO:0007669"/>
    <property type="project" value="TreeGrafter"/>
</dbReference>
<evidence type="ECO:0000259" key="2">
    <source>
        <dbReference type="Pfam" id="PF05170"/>
    </source>
</evidence>
<dbReference type="Pfam" id="PF05170">
    <property type="entry name" value="AsmA"/>
    <property type="match status" value="1"/>
</dbReference>
<dbReference type="InterPro" id="IPR007844">
    <property type="entry name" value="AsmA"/>
</dbReference>
<dbReference type="RefSeq" id="WP_217789785.1">
    <property type="nucleotide sequence ID" value="NZ_JAHSPG010000002.1"/>
</dbReference>
<sequence>MKFSVFPFLKKLLKVSGISIAALLLLLFIAPYLLPNTVATHIKNWTNKSIDGELEFSKARLSFFNHFPSLTLTLHDFCLKGSAPFKKDTLIAAKEMALGINLTTLLYSKKVVIDEIYVDGGNIKILADEKGHANYNVYISKTDSTRKKDESDTSSANLELSKIVINNSHVLYDDKSVPLHIDAFGFTYKGTGDFSESIFDLTTKARIDSIDFSFSNIYYLQRKNVKANLVTKINTKSLAFIFTKNRLKINGLPITFNGTLDFLENGYAMDLSVSSKKAGLYDLFTAMPPQYVEWLKKTDVDGFANLLLTLKGKYIASKNLSPDLNFHMDVDRGFVRYNNAPVPAKNIALRLDVKMPSLNLDSMQINADSISFNLEKDYLKGTIRTRGFSQPYVFANVDANMNLEMLQRAFGFTNYDTKGKIDLQLHADGNYTTDTLVKRTLRKTIIDTVVTSIPAFTIKSSMSNGYFKYASLPEAIKNINFKLDASCDSNYRHMKFDIANLNATALNSFIKGNINLAGLPDVFVNANIQSTLNMQDIEKVYPLESMQLKGALQLNVNSKGTYDADKKKFPVTTADIRLADGVLKTKYYPNAIESININAKADDSDGTLKGLNVNVEPASFVFEGKPFYVNGSLKNFEDILYDITAKGELDIDRIYKVFSQKEFNVTGLIKADFALKGRQSDAMNGRYTKLNNSGTLEVKELAITHEAFPQPFKITEGLFRFNQDKMWFNKFIAQYGSSDFRLDGYCSNVLNYILNDKAVLQGDFKLDSKFIDVNEFMAFAPAQDKKLPEEAKAFPAETPTATGVVIIPENLNLHLAANAAKIKYNDIVLENFTGDATLNNSQLTLKQAAFNMIGCNVSMDAVYASVNPVKANFDYHITATDFDVKRAYNEVKIFHDLATAASKAEGIVSIDYKLNGKLNENMMPIYPSLVGGGTLSVKKVKLKGLKLFNAVGSKTGKDDIKDPDLSKVDFKTTIKNNLITLERTKMKVSGFRIRLEGQTSFDQRLNLKMRLGLPPLGIIGIPIKVTGTAENPNIAVGKNTDQLEETEYED</sequence>
<evidence type="ECO:0000313" key="4">
    <source>
        <dbReference type="Proteomes" id="UP000812270"/>
    </source>
</evidence>